<organism evidence="2 3">
    <name type="scientific">Symbiodinium natans</name>
    <dbReference type="NCBI Taxonomy" id="878477"/>
    <lineage>
        <taxon>Eukaryota</taxon>
        <taxon>Sar</taxon>
        <taxon>Alveolata</taxon>
        <taxon>Dinophyceae</taxon>
        <taxon>Suessiales</taxon>
        <taxon>Symbiodiniaceae</taxon>
        <taxon>Symbiodinium</taxon>
    </lineage>
</organism>
<proteinExistence type="predicted"/>
<sequence>MALKAFMSLAVLVRLIAARSCETNGSGCAVQGPALLQRHHAHVESSVHAETRGGHAETRYGAGETPGDKIISAVDQCLSGRVASAVGDEKTLRRLHLVRTAEILTRLLESNLSVSVLGPGWIDSIDFQPVIDAALVAGRDAALFLAREEFEEAIADSLGTSNLTEGTIQDFASKITRMGELCGQGDEAQALARDEVELLSGNISIDESRLAMEVAEYVENLCRSEVLDVDFFVGKLVMTPDCSHLMDTSLLSHMTRETHKLEYYAKSALVLHSSENKLGHYFVQHLRGEVMPGDSQLERALLDAAHSSAQQGHVLSQLRYIEDKHFQHVYGMASARYCDANAELLQKSPGHWISKNREIQDYVDCLCIRHLPALLCDAQHRDALEKVRPILMAKLTEAKAKMDVTTAATAATAPVSLLQKTSAVGFGPCQDSDGKPTGVDCQLTINGVTINREKEIQFDPYAMIAPFFDRTQSCIEGSCTACMGIKPGDPVAFYLTVGADGACNDRGSLYAEFRLFAQVDMCLGGVIGEIADAIGWDHCNTVGTLEYFPFISKMTVAIELPIPLPFPLSVRAFLDSNLRLAALTKVVRDYCDGFSHSPSAHFNCHFTFLNAQGFTFVDIGVEILLGIKIPLLGTIGKWVKILGFGVAEEDKAKEIAMNRADVTVVFVGKSSHNQKCGVTYSSVDCEPFAGNLGHRANPSGSADTFEITPGTTGPRSLCIRRTDHSAGWGMNLEIACKVDNSQPGIGIITPIGTSKHAKKCRIPDAPVDCAANSGNPGKRMGFDNHQEEYVVTKDGDYICAEVTNARRRRRSGWSLNLAIECPQNGADWDWIPMTVRIGQGQHHSKCVFSAYEMQCDRNAGDPHKRLDHYKDGVVDQFDITTHHAGRFVCAKRIDGSRRRRGSKWDQDLKIQCRAKRKFYKDVLQVRIGSQRRRQNARCVETPNRTPVECLKQAGERGKRLNYDNNGDNFEIYTLASSGQPYRVCAKRIDRGGGWGLDLKVACGVL</sequence>
<accession>A0A812PZY1</accession>
<feature type="chain" id="PRO_5032505422" evidence="1">
    <location>
        <begin position="19"/>
        <end position="1005"/>
    </location>
</feature>
<evidence type="ECO:0000313" key="2">
    <source>
        <dbReference type="EMBL" id="CAE7363604.1"/>
    </source>
</evidence>
<dbReference type="Proteomes" id="UP000604046">
    <property type="component" value="Unassembled WGS sequence"/>
</dbReference>
<keyword evidence="3" id="KW-1185">Reference proteome</keyword>
<protein>
    <submittedName>
        <fullName evidence="2">Uncharacterized protein</fullName>
    </submittedName>
</protein>
<dbReference type="AlphaFoldDB" id="A0A812PZY1"/>
<keyword evidence="1" id="KW-0732">Signal</keyword>
<evidence type="ECO:0000256" key="1">
    <source>
        <dbReference type="SAM" id="SignalP"/>
    </source>
</evidence>
<evidence type="ECO:0000313" key="3">
    <source>
        <dbReference type="Proteomes" id="UP000604046"/>
    </source>
</evidence>
<reference evidence="2" key="1">
    <citation type="submission" date="2021-02" db="EMBL/GenBank/DDBJ databases">
        <authorList>
            <person name="Dougan E. K."/>
            <person name="Rhodes N."/>
            <person name="Thang M."/>
            <person name="Chan C."/>
        </authorList>
    </citation>
    <scope>NUCLEOTIDE SEQUENCE</scope>
</reference>
<dbReference type="EMBL" id="CAJNDS010002186">
    <property type="protein sequence ID" value="CAE7363604.1"/>
    <property type="molecule type" value="Genomic_DNA"/>
</dbReference>
<name>A0A812PZY1_9DINO</name>
<comment type="caution">
    <text evidence="2">The sequence shown here is derived from an EMBL/GenBank/DDBJ whole genome shotgun (WGS) entry which is preliminary data.</text>
</comment>
<gene>
    <name evidence="2" type="ORF">SNAT2548_LOCUS19654</name>
</gene>
<feature type="signal peptide" evidence="1">
    <location>
        <begin position="1"/>
        <end position="18"/>
    </location>
</feature>